<gene>
    <name evidence="4" type="ORF">SAMN02194393_00636</name>
</gene>
<evidence type="ECO:0000256" key="2">
    <source>
        <dbReference type="SAM" id="Phobius"/>
    </source>
</evidence>
<proteinExistence type="predicted"/>
<dbReference type="InterPro" id="IPR027417">
    <property type="entry name" value="P-loop_NTPase"/>
</dbReference>
<dbReference type="RefSeq" id="WP_079489269.1">
    <property type="nucleotide sequence ID" value="NZ_FUZT01000001.1"/>
</dbReference>
<evidence type="ECO:0000256" key="1">
    <source>
        <dbReference type="SAM" id="Coils"/>
    </source>
</evidence>
<dbReference type="PANTHER" id="PTHR41259">
    <property type="entry name" value="DOUBLE-STRAND BREAK REPAIR RAD50 ATPASE, PUTATIVE-RELATED"/>
    <property type="match status" value="1"/>
</dbReference>
<feature type="transmembrane region" description="Helical" evidence="2">
    <location>
        <begin position="418"/>
        <end position="436"/>
    </location>
</feature>
<keyword evidence="5" id="KW-1185">Reference proteome</keyword>
<dbReference type="STRING" id="36842.SAMN02194393_00636"/>
<feature type="coiled-coil region" evidence="1">
    <location>
        <begin position="524"/>
        <end position="608"/>
    </location>
</feature>
<keyword evidence="1" id="KW-0175">Coiled coil</keyword>
<feature type="coiled-coil region" evidence="1">
    <location>
        <begin position="278"/>
        <end position="308"/>
    </location>
</feature>
<dbReference type="OrthoDB" id="9764467at2"/>
<feature type="coiled-coil region" evidence="1">
    <location>
        <begin position="687"/>
        <end position="748"/>
    </location>
</feature>
<sequence>MRINKFEIKDFGKFTESKIIDNIDSRVALFFGNNEAGKTTIFNLIKSFLYGFLPAKAQSHPYASWKNDRIEFTVFFKTDDGKDAIVHRKLLSRPQGEYMSEEKHLDIKNNSLPISRHISSEIYDKIYSLRVEDLIAIQGKAWEEVEDKLLAGYGTSAIRSTRDVLKDLREEYEKIWRESGRGKYLIKELEKEIRELKQRKKEAYSREEEIRRADQRINEIDLEIRKIKEKKIEMKALLNKFRKLIPIKKKLDQVEILKSRLIKEKLSKAIPFNIRDKISELKKRLEDIRKERNENEELLKEKENEKYILSSMDGLILKNKLKINLFFNQYTDMKNLKELINRVRIDIEKLKARLYHESGNFLAEKWNDEIRNKFELINNSELKILVDNYRNIVKKLDEMKLKRDLKTSNTIEIKLSKVYLNSLILSLFVIAIGFVLDNNTIKIVGLGILIYGITGYLSYINMKKNLKDNSTENELDKIENEIYKLENRLIEDKKRLIDYLKGIPISTLTIENMDEMFLPNIIQIKDMVYKLNELEKELSIYNREYNQKKEIMDGFIQQFYFDSYTNWDERVIVLKDRLDNLENKVKGNENIDKEIIQIKRQIKTLMEKEKETDISFQNYLEKLKNIGDGDIEKGLEVTDNNYRLRTKIDAIEEELYETSNIDNLIKEIKENEIEKKWIFSDYEVLRTEEKSEEINQYQKELEVEKARLEESINKLSKGYRLDEIESRINVLEDELERACEKRDRLVLLSEVIKFADQKFKEENQPQVLRNAGKYFNIITGGKYGDIYLEEEDGGNIIMVKEAAQIIPRRVVDTFSKGTLNQLYLSLRMALIDYLDKDKEALPVCFDELLVNWDDKRLNNSLELIKEWSENRQIFIFTCHDWMADKIESFLGVKRNVLE</sequence>
<keyword evidence="2" id="KW-0472">Membrane</keyword>
<dbReference type="EMBL" id="FUZT01000001">
    <property type="protein sequence ID" value="SKC41377.1"/>
    <property type="molecule type" value="Genomic_DNA"/>
</dbReference>
<organism evidence="4 5">
    <name type="scientific">Maledivibacter halophilus</name>
    <dbReference type="NCBI Taxonomy" id="36842"/>
    <lineage>
        <taxon>Bacteria</taxon>
        <taxon>Bacillati</taxon>
        <taxon>Bacillota</taxon>
        <taxon>Clostridia</taxon>
        <taxon>Peptostreptococcales</taxon>
        <taxon>Caminicellaceae</taxon>
        <taxon>Maledivibacter</taxon>
    </lineage>
</organism>
<feature type="transmembrane region" description="Helical" evidence="2">
    <location>
        <begin position="443"/>
        <end position="462"/>
    </location>
</feature>
<feature type="domain" description="YhaN AAA" evidence="3">
    <location>
        <begin position="1"/>
        <end position="208"/>
    </location>
</feature>
<protein>
    <submittedName>
        <fullName evidence="4">AAA domain-containing protein</fullName>
    </submittedName>
</protein>
<dbReference type="PANTHER" id="PTHR41259:SF1">
    <property type="entry name" value="DOUBLE-STRAND BREAK REPAIR RAD50 ATPASE, PUTATIVE-RELATED"/>
    <property type="match status" value="1"/>
</dbReference>
<evidence type="ECO:0000313" key="4">
    <source>
        <dbReference type="EMBL" id="SKC41377.1"/>
    </source>
</evidence>
<name>A0A1T5IQD0_9FIRM</name>
<reference evidence="4 5" key="1">
    <citation type="submission" date="2017-02" db="EMBL/GenBank/DDBJ databases">
        <authorList>
            <person name="Peterson S.W."/>
        </authorList>
    </citation>
    <scope>NUCLEOTIDE SEQUENCE [LARGE SCALE GENOMIC DNA]</scope>
    <source>
        <strain evidence="4 5">M1</strain>
    </source>
</reference>
<keyword evidence="2" id="KW-1133">Transmembrane helix</keyword>
<dbReference type="Pfam" id="PF13514">
    <property type="entry name" value="AAA_27"/>
    <property type="match status" value="1"/>
</dbReference>
<feature type="coiled-coil region" evidence="1">
    <location>
        <begin position="468"/>
        <end position="495"/>
    </location>
</feature>
<feature type="coiled-coil region" evidence="1">
    <location>
        <begin position="186"/>
        <end position="240"/>
    </location>
</feature>
<keyword evidence="2" id="KW-0812">Transmembrane</keyword>
<accession>A0A1T5IQD0</accession>
<dbReference type="SUPFAM" id="SSF52540">
    <property type="entry name" value="P-loop containing nucleoside triphosphate hydrolases"/>
    <property type="match status" value="1"/>
</dbReference>
<dbReference type="Proteomes" id="UP000190285">
    <property type="component" value="Unassembled WGS sequence"/>
</dbReference>
<evidence type="ECO:0000259" key="3">
    <source>
        <dbReference type="Pfam" id="PF13514"/>
    </source>
</evidence>
<evidence type="ECO:0000313" key="5">
    <source>
        <dbReference type="Proteomes" id="UP000190285"/>
    </source>
</evidence>
<dbReference type="InterPro" id="IPR038734">
    <property type="entry name" value="YhaN_AAA"/>
</dbReference>
<dbReference type="AlphaFoldDB" id="A0A1T5IQD0"/>
<dbReference type="Gene3D" id="3.40.50.300">
    <property type="entry name" value="P-loop containing nucleotide triphosphate hydrolases"/>
    <property type="match status" value="2"/>
</dbReference>